<dbReference type="PANTHER" id="PTHR47534:SF3">
    <property type="entry name" value="ALCOHOL DEHYDROGENASE-LIKE C-TERMINAL DOMAIN-CONTAINING PROTEIN"/>
    <property type="match status" value="1"/>
</dbReference>
<dbReference type="Pfam" id="PF00106">
    <property type="entry name" value="adh_short"/>
    <property type="match status" value="1"/>
</dbReference>
<evidence type="ECO:0008006" key="4">
    <source>
        <dbReference type="Google" id="ProtNLM"/>
    </source>
</evidence>
<evidence type="ECO:0000256" key="1">
    <source>
        <dbReference type="ARBA" id="ARBA00023002"/>
    </source>
</evidence>
<gene>
    <name evidence="2" type="ORF">HGRIS_005194</name>
</gene>
<protein>
    <recommendedName>
        <fullName evidence="4">NAD(P)-binding protein</fullName>
    </recommendedName>
</protein>
<comment type="caution">
    <text evidence="2">The sequence shown here is derived from an EMBL/GenBank/DDBJ whole genome shotgun (WGS) entry which is preliminary data.</text>
</comment>
<keyword evidence="3" id="KW-1185">Reference proteome</keyword>
<evidence type="ECO:0000313" key="3">
    <source>
        <dbReference type="Proteomes" id="UP001556367"/>
    </source>
</evidence>
<evidence type="ECO:0000313" key="2">
    <source>
        <dbReference type="EMBL" id="KAL0954040.1"/>
    </source>
</evidence>
<dbReference type="InterPro" id="IPR036291">
    <property type="entry name" value="NAD(P)-bd_dom_sf"/>
</dbReference>
<dbReference type="InterPro" id="IPR002347">
    <property type="entry name" value="SDR_fam"/>
</dbReference>
<organism evidence="2 3">
    <name type="scientific">Hohenbuehelia grisea</name>
    <dbReference type="NCBI Taxonomy" id="104357"/>
    <lineage>
        <taxon>Eukaryota</taxon>
        <taxon>Fungi</taxon>
        <taxon>Dikarya</taxon>
        <taxon>Basidiomycota</taxon>
        <taxon>Agaricomycotina</taxon>
        <taxon>Agaricomycetes</taxon>
        <taxon>Agaricomycetidae</taxon>
        <taxon>Agaricales</taxon>
        <taxon>Pleurotineae</taxon>
        <taxon>Pleurotaceae</taxon>
        <taxon>Hohenbuehelia</taxon>
    </lineage>
</organism>
<dbReference type="SUPFAM" id="SSF51735">
    <property type="entry name" value="NAD(P)-binding Rossmann-fold domains"/>
    <property type="match status" value="1"/>
</dbReference>
<dbReference type="PANTHER" id="PTHR47534">
    <property type="entry name" value="YALI0E05731P"/>
    <property type="match status" value="1"/>
</dbReference>
<sequence>MPNYHALTSALGFAASNVVVVGGTAGIGAAIGVRFAELGASVLIVGRNQKAGDEVVGQMKKGSTREDAKLEFLRKDLGSVEEIKAAVEDIAVWAGDAGVHYLVQSQGGPASGMVSSPMTVEALTTGFNVQILSHFLIPYLLLSRPEPVLRKGAQICNIARPGEKGRTIDMDDFYYLKATEAGKFKLFPNVFSFVFMLDLLAHEFNIRFPDTHTTHIYPGAVATGIFQHTNLPWWIRVAAPVLLFFAQSAASYANVLVWQIGSDEAKALKRTYWDQYSREVDVDQRVWNDTQLREGVWEKLMHYGGVRA</sequence>
<reference evidence="3" key="1">
    <citation type="submission" date="2024-06" db="EMBL/GenBank/DDBJ databases">
        <title>Multi-omics analyses provide insights into the biosynthesis of the anticancer antibiotic pleurotin in Hohenbuehelia grisea.</title>
        <authorList>
            <person name="Weaver J.A."/>
            <person name="Alberti F."/>
        </authorList>
    </citation>
    <scope>NUCLEOTIDE SEQUENCE [LARGE SCALE GENOMIC DNA]</scope>
    <source>
        <strain evidence="3">T-177</strain>
    </source>
</reference>
<keyword evidence="1" id="KW-0560">Oxidoreductase</keyword>
<proteinExistence type="predicted"/>
<dbReference type="InterPro" id="IPR052228">
    <property type="entry name" value="Sec_Metab_Biosynth_Oxidored"/>
</dbReference>
<dbReference type="Gene3D" id="3.40.50.720">
    <property type="entry name" value="NAD(P)-binding Rossmann-like Domain"/>
    <property type="match status" value="1"/>
</dbReference>
<name>A0ABR3JFV6_9AGAR</name>
<accession>A0ABR3JFV6</accession>
<dbReference type="EMBL" id="JASNQZ010000008">
    <property type="protein sequence ID" value="KAL0954040.1"/>
    <property type="molecule type" value="Genomic_DNA"/>
</dbReference>
<dbReference type="Proteomes" id="UP001556367">
    <property type="component" value="Unassembled WGS sequence"/>
</dbReference>